<protein>
    <submittedName>
        <fullName evidence="1">Uncharacterized protein</fullName>
    </submittedName>
</protein>
<name>A0A2T7NKR9_POMCA</name>
<dbReference type="OrthoDB" id="6052143at2759"/>
<dbReference type="InterPro" id="IPR027417">
    <property type="entry name" value="P-loop_NTPase"/>
</dbReference>
<reference evidence="1 2" key="1">
    <citation type="submission" date="2018-04" db="EMBL/GenBank/DDBJ databases">
        <title>The genome of golden apple snail Pomacea canaliculata provides insight into stress tolerance and invasive adaptation.</title>
        <authorList>
            <person name="Liu C."/>
            <person name="Liu B."/>
            <person name="Ren Y."/>
            <person name="Zhang Y."/>
            <person name="Wang H."/>
            <person name="Li S."/>
            <person name="Jiang F."/>
            <person name="Yin L."/>
            <person name="Zhang G."/>
            <person name="Qian W."/>
            <person name="Fan W."/>
        </authorList>
    </citation>
    <scope>NUCLEOTIDE SEQUENCE [LARGE SCALE GENOMIC DNA]</scope>
    <source>
        <strain evidence="1">SZHN2017</strain>
        <tissue evidence="1">Muscle</tissue>
    </source>
</reference>
<keyword evidence="2" id="KW-1185">Reference proteome</keyword>
<comment type="caution">
    <text evidence="1">The sequence shown here is derived from an EMBL/GenBank/DDBJ whole genome shotgun (WGS) entry which is preliminary data.</text>
</comment>
<dbReference type="Proteomes" id="UP000245119">
    <property type="component" value="Linkage Group LG11"/>
</dbReference>
<dbReference type="SUPFAM" id="SSF52540">
    <property type="entry name" value="P-loop containing nucleoside triphosphate hydrolases"/>
    <property type="match status" value="1"/>
</dbReference>
<dbReference type="EMBL" id="PZQS01000011">
    <property type="protein sequence ID" value="PVD21768.1"/>
    <property type="molecule type" value="Genomic_DNA"/>
</dbReference>
<organism evidence="1 2">
    <name type="scientific">Pomacea canaliculata</name>
    <name type="common">Golden apple snail</name>
    <dbReference type="NCBI Taxonomy" id="400727"/>
    <lineage>
        <taxon>Eukaryota</taxon>
        <taxon>Metazoa</taxon>
        <taxon>Spiralia</taxon>
        <taxon>Lophotrochozoa</taxon>
        <taxon>Mollusca</taxon>
        <taxon>Gastropoda</taxon>
        <taxon>Caenogastropoda</taxon>
        <taxon>Architaenioglossa</taxon>
        <taxon>Ampullarioidea</taxon>
        <taxon>Ampullariidae</taxon>
        <taxon>Pomacea</taxon>
    </lineage>
</organism>
<gene>
    <name evidence="1" type="ORF">C0Q70_17569</name>
</gene>
<feature type="non-terminal residue" evidence="1">
    <location>
        <position position="904"/>
    </location>
</feature>
<evidence type="ECO:0000313" key="1">
    <source>
        <dbReference type="EMBL" id="PVD21768.1"/>
    </source>
</evidence>
<dbReference type="Gene3D" id="3.40.50.300">
    <property type="entry name" value="P-loop containing nucleotide triphosphate hydrolases"/>
    <property type="match status" value="1"/>
</dbReference>
<accession>A0A2T7NKR9</accession>
<sequence length="904" mass="101560">MFERSVLSSDMAELLNSQRRFLYGPPNTGKTRMLTLIGKKCLSSGNDVLIVKDESSKSDSFLSEHLQALAASNTKLPRSTFGSVYTETCDLKQKTAEIIDRIKSQEEKKVPLVLLDDVHLDEQNLKIVLEALLKEFQGLWVTSISRHTCSEGLPESSLTCCLNCPPATLRVAPLADRVYGKHTDLAEMETHVNKSAAQCEGRKDNFLRGLRESGIAVRLLQFEKDKVVATDDGDTALALTVGQMQMFRAKRKIVVYVESDSECKDVENKQRAITSCTSQLIVVHYLVNRSIYGRHCLTISNHRMILSILTKLRQLKPGNDDEKMLEKRGSIQEIVTKEFQDFLENKAKEMYPDMLSTYYFVPPVYFNKIRYKTQSIGDEAVYVPDLLDPSEAKHDRAMQHVLYCLRHMAEQQQQMFVLTQFRYENYLSNPGNDNAKHRLPVPSGLKGADKRTKCFDLLIFHRNLGVMVAVVKPVVGEVTESPEDQQKLTSLVVTEVSDAIQQLKKADLMLKHLMSDREKLPTIRGTIILPNLAKPLLQRAIDSNVKLLENLRECLGATADDSPVDLCLCAEQLSSPNTPWDVSSDVVTNVQQWLEKLMRSTVDGESMWEELYVSMVARFCGPATKSTLQVPNGSAPFVLPKTLDETVSLTGQIIEGPIIYSDMADLMTSQKAFLSGPPNTGKTRMLSLVGRKWLSSGHDVFILNDASSKTDSFLSEHLQALSTPDAESSTKSVSGTVYIEVCDFKKKPSEIVGRINSKRGDKTPHVLLDDVQLDQVVWLTGFRTQLRLKRTQRNLQCQTESTVERRSSLQCRDILVVFEREVKGDNNFLKGLRESGIAVNPVKAEKEKIVATDDNDTALAVTVRQLQTYRTKRKVVVYVESDSECKDVENKQRAITSCTSQLIV</sequence>
<evidence type="ECO:0000313" key="2">
    <source>
        <dbReference type="Proteomes" id="UP000245119"/>
    </source>
</evidence>
<proteinExistence type="predicted"/>
<dbReference type="AlphaFoldDB" id="A0A2T7NKR9"/>